<organism evidence="1 2">
    <name type="scientific">Novosphingobium album</name>
    <name type="common">ex Liu et al. 2023</name>
    <dbReference type="NCBI Taxonomy" id="3031130"/>
    <lineage>
        <taxon>Bacteria</taxon>
        <taxon>Pseudomonadati</taxon>
        <taxon>Pseudomonadota</taxon>
        <taxon>Alphaproteobacteria</taxon>
        <taxon>Sphingomonadales</taxon>
        <taxon>Sphingomonadaceae</taxon>
        <taxon>Novosphingobium</taxon>
    </lineage>
</organism>
<reference evidence="1 2" key="1">
    <citation type="submission" date="2023-03" db="EMBL/GenBank/DDBJ databases">
        <title>NovoSphingobium album sp. nov. isolated from polycyclic aromatic hydrocarbons- and heavy-metal polluted soil.</title>
        <authorList>
            <person name="Liu Z."/>
            <person name="Wang K."/>
        </authorList>
    </citation>
    <scope>NUCLEOTIDE SEQUENCE [LARGE SCALE GENOMIC DNA]</scope>
    <source>
        <strain evidence="1 2">H3SJ31-1</strain>
    </source>
</reference>
<gene>
    <name evidence="1" type="ORF">PYV00_02035</name>
</gene>
<accession>A0ABT5WKB6</accession>
<protein>
    <submittedName>
        <fullName evidence="1">Uncharacterized protein</fullName>
    </submittedName>
</protein>
<dbReference type="EMBL" id="JARESE010000003">
    <property type="protein sequence ID" value="MDE8650496.1"/>
    <property type="molecule type" value="Genomic_DNA"/>
</dbReference>
<dbReference type="RefSeq" id="WP_275226591.1">
    <property type="nucleotide sequence ID" value="NZ_JARESE010000003.1"/>
</dbReference>
<evidence type="ECO:0000313" key="1">
    <source>
        <dbReference type="EMBL" id="MDE8650496.1"/>
    </source>
</evidence>
<name>A0ABT5WKB6_9SPHN</name>
<dbReference type="Proteomes" id="UP001216253">
    <property type="component" value="Unassembled WGS sequence"/>
</dbReference>
<evidence type="ECO:0000313" key="2">
    <source>
        <dbReference type="Proteomes" id="UP001216253"/>
    </source>
</evidence>
<comment type="caution">
    <text evidence="1">The sequence shown here is derived from an EMBL/GenBank/DDBJ whole genome shotgun (WGS) entry which is preliminary data.</text>
</comment>
<proteinExistence type="predicted"/>
<sequence length="129" mass="13761">MKMLKSGASILGAFSIVMGDPMARANIACQGPVTYLDIQPGGIVAIDMGFGWWQMCNLGGNWTPTIDGSPVTITPTACQGILAALMTTKAQKQNITLLMTGSTSADCYKNNSQFQSNYPYNLSIMNDTP</sequence>
<keyword evidence="2" id="KW-1185">Reference proteome</keyword>